<dbReference type="Gene3D" id="1.10.260.40">
    <property type="entry name" value="lambda repressor-like DNA-binding domains"/>
    <property type="match status" value="1"/>
</dbReference>
<keyword evidence="3" id="KW-1185">Reference proteome</keyword>
<dbReference type="Proteomes" id="UP001562159">
    <property type="component" value="Unassembled WGS sequence"/>
</dbReference>
<dbReference type="InterPro" id="IPR010744">
    <property type="entry name" value="Phage_CI_N"/>
</dbReference>
<dbReference type="Pfam" id="PF07022">
    <property type="entry name" value="Phage_CI_repr"/>
    <property type="match status" value="1"/>
</dbReference>
<dbReference type="SUPFAM" id="SSF47413">
    <property type="entry name" value="lambda repressor-like DNA-binding domains"/>
    <property type="match status" value="1"/>
</dbReference>
<name>A0ABV4AP08_9GAMM</name>
<sequence length="239" mass="25100">MSTLAAMPHADPSRCIAGNGNPADFQGDPFHARIAFLEHPPRGSGTVRDGVTDDVRMASSQAPADTALGLSARIQWLIRTAGSASAIARSCGVSEGTVRNWRDGHSDMSRERCVILAQALGISLLWLVSGEGTMRVEPRAAAATTTFADSPTPTGATEGTPRARTPAVDARLLASALRLLQSYIGLAGGSLDPSQRADVLVELYELLGRAGEPGHAERLIAFHATLGNLLRGSRRTLIA</sequence>
<evidence type="ECO:0000313" key="2">
    <source>
        <dbReference type="EMBL" id="MEY2182146.1"/>
    </source>
</evidence>
<dbReference type="EMBL" id="JBGBPY010000001">
    <property type="protein sequence ID" value="MEY2182146.1"/>
    <property type="molecule type" value="Genomic_DNA"/>
</dbReference>
<dbReference type="CDD" id="cd00093">
    <property type="entry name" value="HTH_XRE"/>
    <property type="match status" value="1"/>
</dbReference>
<protein>
    <submittedName>
        <fullName evidence="2">YdaS family helix-turn-helix protein</fullName>
    </submittedName>
</protein>
<accession>A0ABV4AP08</accession>
<reference evidence="2 3" key="1">
    <citation type="submission" date="2024-07" db="EMBL/GenBank/DDBJ databases">
        <title>Molecular mechanisms and environmental adaptations of flagellar loss and biofilm growth of Rhodanobacter under environmental stress.</title>
        <authorList>
            <person name="Chen M."/>
        </authorList>
    </citation>
    <scope>NUCLEOTIDE SEQUENCE [LARGE SCALE GENOMIC DNA]</scope>
    <source>
        <strain evidence="2 3">RS22</strain>
    </source>
</reference>
<evidence type="ECO:0000313" key="3">
    <source>
        <dbReference type="Proteomes" id="UP001562159"/>
    </source>
</evidence>
<organism evidence="2 3">
    <name type="scientific">Rhodanobacter humi</name>
    <dbReference type="NCBI Taxonomy" id="1888173"/>
    <lineage>
        <taxon>Bacteria</taxon>
        <taxon>Pseudomonadati</taxon>
        <taxon>Pseudomonadota</taxon>
        <taxon>Gammaproteobacteria</taxon>
        <taxon>Lysobacterales</taxon>
        <taxon>Rhodanobacteraceae</taxon>
        <taxon>Rhodanobacter</taxon>
    </lineage>
</organism>
<dbReference type="PROSITE" id="PS50943">
    <property type="entry name" value="HTH_CROC1"/>
    <property type="match status" value="1"/>
</dbReference>
<proteinExistence type="predicted"/>
<evidence type="ECO:0000259" key="1">
    <source>
        <dbReference type="PROSITE" id="PS50943"/>
    </source>
</evidence>
<comment type="caution">
    <text evidence="2">The sequence shown here is derived from an EMBL/GenBank/DDBJ whole genome shotgun (WGS) entry which is preliminary data.</text>
</comment>
<dbReference type="InterPro" id="IPR001387">
    <property type="entry name" value="Cro/C1-type_HTH"/>
</dbReference>
<gene>
    <name evidence="2" type="ORF">AB7878_06920</name>
</gene>
<dbReference type="InterPro" id="IPR010982">
    <property type="entry name" value="Lambda_DNA-bd_dom_sf"/>
</dbReference>
<feature type="domain" description="HTH cro/C1-type" evidence="1">
    <location>
        <begin position="85"/>
        <end position="127"/>
    </location>
</feature>